<evidence type="ECO:0000313" key="7">
    <source>
        <dbReference type="Proteomes" id="UP001165652"/>
    </source>
</evidence>
<reference evidence="6" key="1">
    <citation type="journal article" date="2023" name="Microbiol Resour">
        <title>Genome Sequences of Rhodoplanes serenus and Two Thermotolerant Strains, Rhodoplanes tepidamans and 'Rhodoplanes cryptolactis,' Further Refine the Genus.</title>
        <authorList>
            <person name="Rayyan A.A."/>
            <person name="Kyndt J.A."/>
        </authorList>
    </citation>
    <scope>NUCLEOTIDE SEQUENCE</scope>
    <source>
        <strain evidence="6">DSM 9987</strain>
    </source>
</reference>
<reference evidence="6" key="2">
    <citation type="submission" date="2023-02" db="EMBL/GenBank/DDBJ databases">
        <authorList>
            <person name="Rayyan A."/>
            <person name="Meyer T."/>
            <person name="Kyndt J.A."/>
        </authorList>
    </citation>
    <scope>NUCLEOTIDE SEQUENCE</scope>
    <source>
        <strain evidence="6">DSM 9987</strain>
    </source>
</reference>
<dbReference type="SUPFAM" id="SSF51679">
    <property type="entry name" value="Bacterial luciferase-like"/>
    <property type="match status" value="1"/>
</dbReference>
<proteinExistence type="predicted"/>
<evidence type="ECO:0000313" key="6">
    <source>
        <dbReference type="EMBL" id="MDC7785940.1"/>
    </source>
</evidence>
<evidence type="ECO:0000256" key="3">
    <source>
        <dbReference type="ARBA" id="ARBA00023002"/>
    </source>
</evidence>
<keyword evidence="4" id="KW-0503">Monooxygenase</keyword>
<evidence type="ECO:0000256" key="2">
    <source>
        <dbReference type="ARBA" id="ARBA00022643"/>
    </source>
</evidence>
<keyword evidence="7" id="KW-1185">Reference proteome</keyword>
<comment type="caution">
    <text evidence="6">The sequence shown here is derived from an EMBL/GenBank/DDBJ whole genome shotgun (WGS) entry which is preliminary data.</text>
</comment>
<accession>A0ABT5J8H0</accession>
<organism evidence="6 7">
    <name type="scientific">Rhodoplanes tepidamans</name>
    <name type="common">Rhodoplanes cryptolactis</name>
    <dbReference type="NCBI Taxonomy" id="200616"/>
    <lineage>
        <taxon>Bacteria</taxon>
        <taxon>Pseudomonadati</taxon>
        <taxon>Pseudomonadota</taxon>
        <taxon>Alphaproteobacteria</taxon>
        <taxon>Hyphomicrobiales</taxon>
        <taxon>Nitrobacteraceae</taxon>
        <taxon>Rhodoplanes</taxon>
    </lineage>
</organism>
<dbReference type="Pfam" id="PF00296">
    <property type="entry name" value="Bac_luciferase"/>
    <property type="match status" value="1"/>
</dbReference>
<gene>
    <name evidence="6" type="ORF">PQJ73_09625</name>
</gene>
<evidence type="ECO:0000256" key="4">
    <source>
        <dbReference type="ARBA" id="ARBA00023033"/>
    </source>
</evidence>
<dbReference type="EMBL" id="JAQQLI010000011">
    <property type="protein sequence ID" value="MDC7785940.1"/>
    <property type="molecule type" value="Genomic_DNA"/>
</dbReference>
<evidence type="ECO:0000259" key="5">
    <source>
        <dbReference type="Pfam" id="PF00296"/>
    </source>
</evidence>
<dbReference type="RefSeq" id="WP_272776783.1">
    <property type="nucleotide sequence ID" value="NZ_JAQQLI010000011.1"/>
</dbReference>
<dbReference type="Proteomes" id="UP001165652">
    <property type="component" value="Unassembled WGS sequence"/>
</dbReference>
<keyword evidence="1" id="KW-0285">Flavoprotein</keyword>
<evidence type="ECO:0000256" key="1">
    <source>
        <dbReference type="ARBA" id="ARBA00022630"/>
    </source>
</evidence>
<dbReference type="InterPro" id="IPR050172">
    <property type="entry name" value="SsuD_RutA_monooxygenase"/>
</dbReference>
<feature type="domain" description="Luciferase-like" evidence="5">
    <location>
        <begin position="43"/>
        <end position="343"/>
    </location>
</feature>
<dbReference type="InterPro" id="IPR036661">
    <property type="entry name" value="Luciferase-like_sf"/>
</dbReference>
<protein>
    <submittedName>
        <fullName evidence="6">LLM class flavin-dependent oxidoreductase</fullName>
    </submittedName>
</protein>
<keyword evidence="3" id="KW-0560">Oxidoreductase</keyword>
<dbReference type="PANTHER" id="PTHR42847">
    <property type="entry name" value="ALKANESULFONATE MONOOXYGENASE"/>
    <property type="match status" value="1"/>
</dbReference>
<keyword evidence="2" id="KW-0288">FMN</keyword>
<dbReference type="PANTHER" id="PTHR42847:SF4">
    <property type="entry name" value="ALKANESULFONATE MONOOXYGENASE-RELATED"/>
    <property type="match status" value="1"/>
</dbReference>
<dbReference type="InterPro" id="IPR011251">
    <property type="entry name" value="Luciferase-like_dom"/>
</dbReference>
<dbReference type="CDD" id="cd01094">
    <property type="entry name" value="Alkanesulfonate_monoxygenase"/>
    <property type="match status" value="1"/>
</dbReference>
<name>A0ABT5J8H0_RHOTP</name>
<sequence length="373" mass="42163">MYATRSRLETNPAFNDRKLKLGTFQTNLDSGCVMSSLEDRLHITWPNTRELARYADQMEFEAIVPVARWRGFGGKNNPQGPGFETYAWAAGIGASTTKSGVFATSHISMHHPITAAKQSAVIDHITEGRYTLNIVTGWNKPEIDMFGAPMLDHDERYDCAEEWLTIVKRLWTEDDEFDFDGKYYQIKKGYLQPKPIQGPYPAIMNAGGSERGKHFASKYCDLVYLALKSRKFDDCKAQIDSYRSLAREEYGRDIGVWSLAYCVQAETEKEAQAFHDLYVDQLGDWEAVENVIQTMEINAKTFPPGALSQLKQRFIAGWSGYPLIGTKEQIVDGLGQLSAMGLDGVLLSWPRYQAGMREFMEQTYPLVVQAGLR</sequence>
<dbReference type="Gene3D" id="3.20.20.30">
    <property type="entry name" value="Luciferase-like domain"/>
    <property type="match status" value="1"/>
</dbReference>